<sequence length="291" mass="32817">MAQRKDIDGSTSVPTFYGKELRWQRERAGLSLEALVEGSFYGKSYLSDIEHGERRMPLDLARHADRVLGTDGFFERRCEDVRKARRGGHAEYFIDVAEMEKRAQEIEEWDPTLIPGPLQLAPYIRAVVLAAHPSDSEEAVAGKIEARRSRAWLFEDQRAPESWLVLHESVLRQPIIPPDAMADQLAHIAEVARKRRTVPQILPRNSGAHPFMMGTTRFMTFADAPPVMYTEGMYSGQLVDDPSLVRQYAKAYGRLRAAALPPEPSLKLIEQAAEDYRNGKHPNCSASDDMA</sequence>
<dbReference type="CDD" id="cd00093">
    <property type="entry name" value="HTH_XRE"/>
    <property type="match status" value="1"/>
</dbReference>
<name>A0ABP7PDF8_9ACTN</name>
<proteinExistence type="predicted"/>
<evidence type="ECO:0000259" key="1">
    <source>
        <dbReference type="SMART" id="SM00530"/>
    </source>
</evidence>
<evidence type="ECO:0000313" key="2">
    <source>
        <dbReference type="EMBL" id="GAA3963915.1"/>
    </source>
</evidence>
<accession>A0ABP7PDF8</accession>
<dbReference type="SUPFAM" id="SSF47413">
    <property type="entry name" value="lambda repressor-like DNA-binding domains"/>
    <property type="match status" value="1"/>
</dbReference>
<dbReference type="SMART" id="SM00530">
    <property type="entry name" value="HTH_XRE"/>
    <property type="match status" value="1"/>
</dbReference>
<organism evidence="2 3">
    <name type="scientific">Streptomyces marokkonensis</name>
    <dbReference type="NCBI Taxonomy" id="324855"/>
    <lineage>
        <taxon>Bacteria</taxon>
        <taxon>Bacillati</taxon>
        <taxon>Actinomycetota</taxon>
        <taxon>Actinomycetes</taxon>
        <taxon>Kitasatosporales</taxon>
        <taxon>Streptomycetaceae</taxon>
        <taxon>Streptomyces</taxon>
    </lineage>
</organism>
<dbReference type="RefSeq" id="WP_345590319.1">
    <property type="nucleotide sequence ID" value="NZ_BAABCQ010000019.1"/>
</dbReference>
<dbReference type="Pfam" id="PF19054">
    <property type="entry name" value="DUF5753"/>
    <property type="match status" value="1"/>
</dbReference>
<dbReference type="InterPro" id="IPR001387">
    <property type="entry name" value="Cro/C1-type_HTH"/>
</dbReference>
<keyword evidence="3" id="KW-1185">Reference proteome</keyword>
<dbReference type="InterPro" id="IPR043917">
    <property type="entry name" value="DUF5753"/>
</dbReference>
<dbReference type="InterPro" id="IPR010982">
    <property type="entry name" value="Lambda_DNA-bd_dom_sf"/>
</dbReference>
<dbReference type="Proteomes" id="UP001500034">
    <property type="component" value="Unassembled WGS sequence"/>
</dbReference>
<evidence type="ECO:0000313" key="3">
    <source>
        <dbReference type="Proteomes" id="UP001500034"/>
    </source>
</evidence>
<comment type="caution">
    <text evidence="2">The sequence shown here is derived from an EMBL/GenBank/DDBJ whole genome shotgun (WGS) entry which is preliminary data.</text>
</comment>
<dbReference type="Gene3D" id="1.10.260.40">
    <property type="entry name" value="lambda repressor-like DNA-binding domains"/>
    <property type="match status" value="1"/>
</dbReference>
<dbReference type="EMBL" id="BAABCQ010000019">
    <property type="protein sequence ID" value="GAA3963915.1"/>
    <property type="molecule type" value="Genomic_DNA"/>
</dbReference>
<reference evidence="3" key="1">
    <citation type="journal article" date="2019" name="Int. J. Syst. Evol. Microbiol.">
        <title>The Global Catalogue of Microorganisms (GCM) 10K type strain sequencing project: providing services to taxonomists for standard genome sequencing and annotation.</title>
        <authorList>
            <consortium name="The Broad Institute Genomics Platform"/>
            <consortium name="The Broad Institute Genome Sequencing Center for Infectious Disease"/>
            <person name="Wu L."/>
            <person name="Ma J."/>
        </authorList>
    </citation>
    <scope>NUCLEOTIDE SEQUENCE [LARGE SCALE GENOMIC DNA]</scope>
    <source>
        <strain evidence="3">JCM 17027</strain>
    </source>
</reference>
<protein>
    <submittedName>
        <fullName evidence="2">Helix-turn-helix transcriptional regulator</fullName>
    </submittedName>
</protein>
<dbReference type="Pfam" id="PF13560">
    <property type="entry name" value="HTH_31"/>
    <property type="match status" value="1"/>
</dbReference>
<gene>
    <name evidence="2" type="ORF">GCM10022384_14950</name>
</gene>
<feature type="domain" description="HTH cro/C1-type" evidence="1">
    <location>
        <begin position="20"/>
        <end position="75"/>
    </location>
</feature>